<evidence type="ECO:0000313" key="8">
    <source>
        <dbReference type="EMBL" id="RJF87546.1"/>
    </source>
</evidence>
<feature type="transmembrane region" description="Helical" evidence="5">
    <location>
        <begin position="73"/>
        <end position="91"/>
    </location>
</feature>
<dbReference type="OrthoDB" id="9810614at2"/>
<dbReference type="InterPro" id="IPR011701">
    <property type="entry name" value="MFS"/>
</dbReference>
<comment type="caution">
    <text evidence="8">The sequence shown here is derived from an EMBL/GenBank/DDBJ whole genome shotgun (WGS) entry which is preliminary data.</text>
</comment>
<feature type="transmembrane region" description="Helical" evidence="5">
    <location>
        <begin position="233"/>
        <end position="252"/>
    </location>
</feature>
<feature type="transmembrane region" description="Helical" evidence="5">
    <location>
        <begin position="289"/>
        <end position="309"/>
    </location>
</feature>
<sequence length="418" mass="42852">MLKTLIAVAALLVGIGCVSAGNAVLATTVGIRLGLDHVPSILVSFVLTGYPLGFLLGCLYARPAIGKVGPVHAFAAFGGLTTVAALGLALVDDPYVWTVLRAASGFCSAGLYTVAESWLNSRATVATRGAVLAAYMITDKLAYSGGQGIVASGDPATPLLFVVSGLILAFCLVPVSLSTAEAPQASGRSRYGFRQLMRVSPLGIAATAGSGLANTAVSLAGPIYAAAIGLDTGQIALFMSMLFLGGLALQWPIGWLSDHFDRRLILLGALVATCLTAVGMAVVGRSAEMLYLMGFLYGGAAFVIYPLAVGHANDMIAPDQVVAVSAGLLMSWAIGSVGGPPIAGLMMGWVGPSGLFIYVAVVTGLLALFTIYRMRVRASVPNELQGKFVPLPTTSVAAPLNPRSERPPSQPADARGNA</sequence>
<evidence type="ECO:0000256" key="6">
    <source>
        <dbReference type="SAM" id="SignalP"/>
    </source>
</evidence>
<feature type="transmembrane region" description="Helical" evidence="5">
    <location>
        <begin position="264"/>
        <end position="283"/>
    </location>
</feature>
<dbReference type="SUPFAM" id="SSF103473">
    <property type="entry name" value="MFS general substrate transporter"/>
    <property type="match status" value="1"/>
</dbReference>
<feature type="transmembrane region" description="Helical" evidence="5">
    <location>
        <begin position="321"/>
        <end position="343"/>
    </location>
</feature>
<feature type="transmembrane region" description="Helical" evidence="5">
    <location>
        <begin position="159"/>
        <end position="180"/>
    </location>
</feature>
<protein>
    <submittedName>
        <fullName evidence="8">MFS transporter</fullName>
    </submittedName>
</protein>
<accession>A0A418WC59</accession>
<dbReference type="GO" id="GO:0005886">
    <property type="term" value="C:plasma membrane"/>
    <property type="evidence" value="ECO:0007669"/>
    <property type="project" value="TreeGrafter"/>
</dbReference>
<dbReference type="PANTHER" id="PTHR23521">
    <property type="entry name" value="TRANSPORTER MFS SUPERFAMILY"/>
    <property type="match status" value="1"/>
</dbReference>
<keyword evidence="1 5" id="KW-0812">Transmembrane</keyword>
<reference evidence="8 9" key="1">
    <citation type="submission" date="2018-09" db="EMBL/GenBank/DDBJ databases">
        <authorList>
            <person name="Zhu H."/>
        </authorList>
    </citation>
    <scope>NUCLEOTIDE SEQUENCE [LARGE SCALE GENOMIC DNA]</scope>
    <source>
        <strain evidence="8 9">K1W22B-8</strain>
    </source>
</reference>
<keyword evidence="9" id="KW-1185">Reference proteome</keyword>
<name>A0A418WC59_9PROT</name>
<evidence type="ECO:0000313" key="9">
    <source>
        <dbReference type="Proteomes" id="UP000284605"/>
    </source>
</evidence>
<dbReference type="InterPro" id="IPR020846">
    <property type="entry name" value="MFS_dom"/>
</dbReference>
<feature type="transmembrane region" description="Helical" evidence="5">
    <location>
        <begin position="42"/>
        <end position="61"/>
    </location>
</feature>
<evidence type="ECO:0000256" key="4">
    <source>
        <dbReference type="SAM" id="MobiDB-lite"/>
    </source>
</evidence>
<dbReference type="Proteomes" id="UP000284605">
    <property type="component" value="Unassembled WGS sequence"/>
</dbReference>
<dbReference type="RefSeq" id="WP_119778185.1">
    <property type="nucleotide sequence ID" value="NZ_QYUK01000011.1"/>
</dbReference>
<keyword evidence="2 5" id="KW-1133">Transmembrane helix</keyword>
<dbReference type="PANTHER" id="PTHR23521:SF3">
    <property type="entry name" value="MFS TRANSPORTER"/>
    <property type="match status" value="1"/>
</dbReference>
<gene>
    <name evidence="8" type="ORF">D3874_11375</name>
</gene>
<dbReference type="CDD" id="cd17477">
    <property type="entry name" value="MFS_YcaD_like"/>
    <property type="match status" value="1"/>
</dbReference>
<evidence type="ECO:0000256" key="5">
    <source>
        <dbReference type="SAM" id="Phobius"/>
    </source>
</evidence>
<evidence type="ECO:0000256" key="2">
    <source>
        <dbReference type="ARBA" id="ARBA00022989"/>
    </source>
</evidence>
<evidence type="ECO:0000256" key="3">
    <source>
        <dbReference type="ARBA" id="ARBA00023136"/>
    </source>
</evidence>
<feature type="transmembrane region" description="Helical" evidence="5">
    <location>
        <begin position="201"/>
        <end position="227"/>
    </location>
</feature>
<feature type="transmembrane region" description="Helical" evidence="5">
    <location>
        <begin position="355"/>
        <end position="372"/>
    </location>
</feature>
<dbReference type="PROSITE" id="PS51257">
    <property type="entry name" value="PROKAR_LIPOPROTEIN"/>
    <property type="match status" value="1"/>
</dbReference>
<dbReference type="PROSITE" id="PS50850">
    <property type="entry name" value="MFS"/>
    <property type="match status" value="1"/>
</dbReference>
<keyword evidence="6" id="KW-0732">Signal</keyword>
<dbReference type="InterPro" id="IPR036259">
    <property type="entry name" value="MFS_trans_sf"/>
</dbReference>
<proteinExistence type="predicted"/>
<organism evidence="8 9">
    <name type="scientific">Oleomonas cavernae</name>
    <dbReference type="NCBI Taxonomy" id="2320859"/>
    <lineage>
        <taxon>Bacteria</taxon>
        <taxon>Pseudomonadati</taxon>
        <taxon>Pseudomonadota</taxon>
        <taxon>Alphaproteobacteria</taxon>
        <taxon>Acetobacterales</taxon>
        <taxon>Acetobacteraceae</taxon>
        <taxon>Oleomonas</taxon>
    </lineage>
</organism>
<feature type="region of interest" description="Disordered" evidence="4">
    <location>
        <begin position="395"/>
        <end position="418"/>
    </location>
</feature>
<feature type="chain" id="PRO_5019158171" evidence="6">
    <location>
        <begin position="21"/>
        <end position="418"/>
    </location>
</feature>
<dbReference type="InterPro" id="IPR047200">
    <property type="entry name" value="MFS_YcaD-like"/>
</dbReference>
<dbReference type="GO" id="GO:0022857">
    <property type="term" value="F:transmembrane transporter activity"/>
    <property type="evidence" value="ECO:0007669"/>
    <property type="project" value="InterPro"/>
</dbReference>
<dbReference type="AlphaFoldDB" id="A0A418WC59"/>
<evidence type="ECO:0000256" key="1">
    <source>
        <dbReference type="ARBA" id="ARBA00022692"/>
    </source>
</evidence>
<feature type="domain" description="Major facilitator superfamily (MFS) profile" evidence="7">
    <location>
        <begin position="199"/>
        <end position="418"/>
    </location>
</feature>
<dbReference type="EMBL" id="QYUK01000011">
    <property type="protein sequence ID" value="RJF87546.1"/>
    <property type="molecule type" value="Genomic_DNA"/>
</dbReference>
<keyword evidence="3 5" id="KW-0472">Membrane</keyword>
<evidence type="ECO:0000259" key="7">
    <source>
        <dbReference type="PROSITE" id="PS50850"/>
    </source>
</evidence>
<dbReference type="Gene3D" id="1.20.1250.20">
    <property type="entry name" value="MFS general substrate transporter like domains"/>
    <property type="match status" value="2"/>
</dbReference>
<feature type="signal peptide" evidence="6">
    <location>
        <begin position="1"/>
        <end position="20"/>
    </location>
</feature>
<dbReference type="Pfam" id="PF07690">
    <property type="entry name" value="MFS_1"/>
    <property type="match status" value="1"/>
</dbReference>